<gene>
    <name evidence="2" type="ORF">L345_07808</name>
</gene>
<dbReference type="AlphaFoldDB" id="V8NXL5"/>
<organism evidence="2 3">
    <name type="scientific">Ophiophagus hannah</name>
    <name type="common">King cobra</name>
    <name type="synonym">Naja hannah</name>
    <dbReference type="NCBI Taxonomy" id="8665"/>
    <lineage>
        <taxon>Eukaryota</taxon>
        <taxon>Metazoa</taxon>
        <taxon>Chordata</taxon>
        <taxon>Craniata</taxon>
        <taxon>Vertebrata</taxon>
        <taxon>Euteleostomi</taxon>
        <taxon>Lepidosauria</taxon>
        <taxon>Squamata</taxon>
        <taxon>Bifurcata</taxon>
        <taxon>Unidentata</taxon>
        <taxon>Episquamata</taxon>
        <taxon>Toxicofera</taxon>
        <taxon>Serpentes</taxon>
        <taxon>Colubroidea</taxon>
        <taxon>Elapidae</taxon>
        <taxon>Elapinae</taxon>
        <taxon>Ophiophagus</taxon>
    </lineage>
</organism>
<evidence type="ECO:0000313" key="2">
    <source>
        <dbReference type="EMBL" id="ETE66413.1"/>
    </source>
</evidence>
<feature type="region of interest" description="Disordered" evidence="1">
    <location>
        <begin position="1"/>
        <end position="39"/>
    </location>
</feature>
<comment type="caution">
    <text evidence="2">The sequence shown here is derived from an EMBL/GenBank/DDBJ whole genome shotgun (WGS) entry which is preliminary data.</text>
</comment>
<evidence type="ECO:0000313" key="3">
    <source>
        <dbReference type="Proteomes" id="UP000018936"/>
    </source>
</evidence>
<accession>V8NXL5</accession>
<proteinExistence type="predicted"/>
<sequence length="150" mass="17439">MEGRDRKKEKEKRKRGREEKREKKKERKRRITNPGFRRLFEAAQQSRASLQRISEEILTESKNSRVRRDSVCVCVCVHGGQNSKNRSSSSGEISHKLEHLLSKWPLSRTTWFASHMATWLCPPSHMATKPCPPGHMTTKPWLLGYVTTKP</sequence>
<feature type="non-terminal residue" evidence="2">
    <location>
        <position position="1"/>
    </location>
</feature>
<dbReference type="Proteomes" id="UP000018936">
    <property type="component" value="Unassembled WGS sequence"/>
</dbReference>
<name>V8NXL5_OPHHA</name>
<feature type="compositionally biased region" description="Basic residues" evidence="1">
    <location>
        <begin position="22"/>
        <end position="31"/>
    </location>
</feature>
<dbReference type="EMBL" id="AZIM01001566">
    <property type="protein sequence ID" value="ETE66413.1"/>
    <property type="molecule type" value="Genomic_DNA"/>
</dbReference>
<reference evidence="2 3" key="1">
    <citation type="journal article" date="2013" name="Proc. Natl. Acad. Sci. U.S.A.">
        <title>The king cobra genome reveals dynamic gene evolution and adaptation in the snake venom system.</title>
        <authorList>
            <person name="Vonk F.J."/>
            <person name="Casewell N.R."/>
            <person name="Henkel C.V."/>
            <person name="Heimberg A.M."/>
            <person name="Jansen H.J."/>
            <person name="McCleary R.J."/>
            <person name="Kerkkamp H.M."/>
            <person name="Vos R.A."/>
            <person name="Guerreiro I."/>
            <person name="Calvete J.J."/>
            <person name="Wuster W."/>
            <person name="Woods A.E."/>
            <person name="Logan J.M."/>
            <person name="Harrison R.A."/>
            <person name="Castoe T.A."/>
            <person name="de Koning A.P."/>
            <person name="Pollock D.D."/>
            <person name="Yandell M."/>
            <person name="Calderon D."/>
            <person name="Renjifo C."/>
            <person name="Currier R.B."/>
            <person name="Salgado D."/>
            <person name="Pla D."/>
            <person name="Sanz L."/>
            <person name="Hyder A.S."/>
            <person name="Ribeiro J.M."/>
            <person name="Arntzen J.W."/>
            <person name="van den Thillart G.E."/>
            <person name="Boetzer M."/>
            <person name="Pirovano W."/>
            <person name="Dirks R.P."/>
            <person name="Spaink H.P."/>
            <person name="Duboule D."/>
            <person name="McGlinn E."/>
            <person name="Kini R.M."/>
            <person name="Richardson M.K."/>
        </authorList>
    </citation>
    <scope>NUCLEOTIDE SEQUENCE</scope>
    <source>
        <tissue evidence="2">Blood</tissue>
    </source>
</reference>
<keyword evidence="3" id="KW-1185">Reference proteome</keyword>
<evidence type="ECO:0000256" key="1">
    <source>
        <dbReference type="SAM" id="MobiDB-lite"/>
    </source>
</evidence>
<protein>
    <submittedName>
        <fullName evidence="2">Uncharacterized protein</fullName>
    </submittedName>
</protein>